<feature type="compositionally biased region" description="Basic and acidic residues" evidence="1">
    <location>
        <begin position="353"/>
        <end position="365"/>
    </location>
</feature>
<feature type="region of interest" description="Disordered" evidence="1">
    <location>
        <begin position="350"/>
        <end position="376"/>
    </location>
</feature>
<dbReference type="SMART" id="SM00267">
    <property type="entry name" value="GGDEF"/>
    <property type="match status" value="1"/>
</dbReference>
<feature type="transmembrane region" description="Helical" evidence="2">
    <location>
        <begin position="168"/>
        <end position="189"/>
    </location>
</feature>
<dbReference type="GO" id="GO:1902201">
    <property type="term" value="P:negative regulation of bacterial-type flagellum-dependent cell motility"/>
    <property type="evidence" value="ECO:0007669"/>
    <property type="project" value="TreeGrafter"/>
</dbReference>
<dbReference type="PANTHER" id="PTHR45138">
    <property type="entry name" value="REGULATORY COMPONENTS OF SENSORY TRANSDUCTION SYSTEM"/>
    <property type="match status" value="1"/>
</dbReference>
<dbReference type="CDD" id="cd01949">
    <property type="entry name" value="GGDEF"/>
    <property type="match status" value="1"/>
</dbReference>
<dbReference type="PROSITE" id="PS50887">
    <property type="entry name" value="GGDEF"/>
    <property type="match status" value="1"/>
</dbReference>
<evidence type="ECO:0000259" key="3">
    <source>
        <dbReference type="PROSITE" id="PS50887"/>
    </source>
</evidence>
<dbReference type="PANTHER" id="PTHR45138:SF9">
    <property type="entry name" value="DIGUANYLATE CYCLASE DGCM-RELATED"/>
    <property type="match status" value="1"/>
</dbReference>
<protein>
    <submittedName>
        <fullName evidence="4">GGDEF domain-containing protein</fullName>
    </submittedName>
</protein>
<dbReference type="Gene3D" id="3.30.70.270">
    <property type="match status" value="1"/>
</dbReference>
<feature type="domain" description="GGDEF" evidence="3">
    <location>
        <begin position="226"/>
        <end position="357"/>
    </location>
</feature>
<dbReference type="GO" id="GO:0005886">
    <property type="term" value="C:plasma membrane"/>
    <property type="evidence" value="ECO:0007669"/>
    <property type="project" value="TreeGrafter"/>
</dbReference>
<keyword evidence="2" id="KW-1133">Transmembrane helix</keyword>
<dbReference type="OrthoDB" id="23692at2"/>
<feature type="transmembrane region" description="Helical" evidence="2">
    <location>
        <begin position="91"/>
        <end position="108"/>
    </location>
</feature>
<keyword evidence="2" id="KW-0472">Membrane</keyword>
<keyword evidence="2" id="KW-0812">Transmembrane</keyword>
<feature type="transmembrane region" description="Helical" evidence="2">
    <location>
        <begin position="114"/>
        <end position="130"/>
    </location>
</feature>
<sequence>MIGVVLKRWWRHSAHYEWLSGYLADRGMRGATRALMAFIAASMVACLLGLLRSADGPIGTAPITMTWLAIAGGIAGAALWVLKWPTRRESFAFAVITNASIALACLAYPSPLPAVTGCIAFATIGAYIAFFHTTGLVLYNFVVASAVVTLGASRLAASGHPVLAVVDWWLIIQINIALPLAIQILVRALGVDLLRAERDPLTGLLDRRTFHRHTSSLIGSGLAVDAHLVVALIDLDAFKSINDRYGHAAGDEALVHVAQAIAGAAGDGAVVARSGGEEFLVATTAPTPDCHELAQRLCTAIAESPAGVTASVGTTAVRLGDADCHDKPLVDRLVATADWAMYRAKRAGGNGFRHQDTDPIGRRPPDANGGVSQSIA</sequence>
<feature type="transmembrane region" description="Helical" evidence="2">
    <location>
        <begin position="137"/>
        <end position="156"/>
    </location>
</feature>
<gene>
    <name evidence="4" type="ORF">CG716_01775</name>
</gene>
<evidence type="ECO:0000256" key="2">
    <source>
        <dbReference type="SAM" id="Phobius"/>
    </source>
</evidence>
<feature type="transmembrane region" description="Helical" evidence="2">
    <location>
        <begin position="63"/>
        <end position="82"/>
    </location>
</feature>
<dbReference type="NCBIfam" id="TIGR00254">
    <property type="entry name" value="GGDEF"/>
    <property type="match status" value="1"/>
</dbReference>
<dbReference type="InterPro" id="IPR043128">
    <property type="entry name" value="Rev_trsase/Diguanyl_cyclase"/>
</dbReference>
<keyword evidence="5" id="KW-1185">Reference proteome</keyword>
<evidence type="ECO:0000256" key="1">
    <source>
        <dbReference type="SAM" id="MobiDB-lite"/>
    </source>
</evidence>
<evidence type="ECO:0000313" key="4">
    <source>
        <dbReference type="EMBL" id="OYN82950.1"/>
    </source>
</evidence>
<evidence type="ECO:0000313" key="5">
    <source>
        <dbReference type="Proteomes" id="UP000216063"/>
    </source>
</evidence>
<dbReference type="RefSeq" id="WP_094475791.1">
    <property type="nucleotide sequence ID" value="NZ_JACKSC010000388.1"/>
</dbReference>
<dbReference type="InterPro" id="IPR000160">
    <property type="entry name" value="GGDEF_dom"/>
</dbReference>
<dbReference type="InterPro" id="IPR050469">
    <property type="entry name" value="Diguanylate_Cyclase"/>
</dbReference>
<dbReference type="GO" id="GO:0052621">
    <property type="term" value="F:diguanylate cyclase activity"/>
    <property type="evidence" value="ECO:0007669"/>
    <property type="project" value="TreeGrafter"/>
</dbReference>
<dbReference type="SUPFAM" id="SSF55073">
    <property type="entry name" value="Nucleotide cyclase"/>
    <property type="match status" value="1"/>
</dbReference>
<reference evidence="4 5" key="1">
    <citation type="submission" date="2017-07" db="EMBL/GenBank/DDBJ databases">
        <title>The new phylogeny of genus Mycobacterium.</title>
        <authorList>
            <person name="Tortoli E."/>
            <person name="Trovato A."/>
            <person name="Cirillo D.M."/>
        </authorList>
    </citation>
    <scope>NUCLEOTIDE SEQUENCE [LARGE SCALE GENOMIC DNA]</scope>
    <source>
        <strain evidence="4 5">ATCC 33027</strain>
    </source>
</reference>
<name>A0A255DV81_9MYCO</name>
<dbReference type="GO" id="GO:0043709">
    <property type="term" value="P:cell adhesion involved in single-species biofilm formation"/>
    <property type="evidence" value="ECO:0007669"/>
    <property type="project" value="TreeGrafter"/>
</dbReference>
<organism evidence="4 5">
    <name type="scientific">Mycolicibacterium sphagni</name>
    <dbReference type="NCBI Taxonomy" id="1786"/>
    <lineage>
        <taxon>Bacteria</taxon>
        <taxon>Bacillati</taxon>
        <taxon>Actinomycetota</taxon>
        <taxon>Actinomycetes</taxon>
        <taxon>Mycobacteriales</taxon>
        <taxon>Mycobacteriaceae</taxon>
        <taxon>Mycolicibacterium</taxon>
    </lineage>
</organism>
<accession>A0A255DV81</accession>
<dbReference type="InterPro" id="IPR029787">
    <property type="entry name" value="Nucleotide_cyclase"/>
</dbReference>
<dbReference type="Pfam" id="PF00990">
    <property type="entry name" value="GGDEF"/>
    <property type="match status" value="1"/>
</dbReference>
<dbReference type="Proteomes" id="UP000216063">
    <property type="component" value="Unassembled WGS sequence"/>
</dbReference>
<proteinExistence type="predicted"/>
<feature type="transmembrane region" description="Helical" evidence="2">
    <location>
        <begin position="34"/>
        <end position="51"/>
    </location>
</feature>
<dbReference type="AlphaFoldDB" id="A0A255DV81"/>
<comment type="caution">
    <text evidence="4">The sequence shown here is derived from an EMBL/GenBank/DDBJ whole genome shotgun (WGS) entry which is preliminary data.</text>
</comment>
<dbReference type="EMBL" id="NOZR01000001">
    <property type="protein sequence ID" value="OYN82950.1"/>
    <property type="molecule type" value="Genomic_DNA"/>
</dbReference>